<dbReference type="InterPro" id="IPR008805">
    <property type="entry name" value="RIB43A"/>
</dbReference>
<evidence type="ECO:0000256" key="8">
    <source>
        <dbReference type="ARBA" id="ARBA00023273"/>
    </source>
</evidence>
<keyword evidence="3" id="KW-0963">Cytoplasm</keyword>
<keyword evidence="7" id="KW-0206">Cytoskeleton</keyword>
<keyword evidence="10" id="KW-1185">Reference proteome</keyword>
<dbReference type="STRING" id="282301.A0A1I8G518"/>
<organism evidence="10 11">
    <name type="scientific">Macrostomum lignano</name>
    <dbReference type="NCBI Taxonomy" id="282301"/>
    <lineage>
        <taxon>Eukaryota</taxon>
        <taxon>Metazoa</taxon>
        <taxon>Spiralia</taxon>
        <taxon>Lophotrochozoa</taxon>
        <taxon>Platyhelminthes</taxon>
        <taxon>Rhabditophora</taxon>
        <taxon>Macrostomorpha</taxon>
        <taxon>Macrostomida</taxon>
        <taxon>Macrostomidae</taxon>
        <taxon>Macrostomum</taxon>
    </lineage>
</organism>
<dbReference type="AlphaFoldDB" id="A0A1I8G518"/>
<dbReference type="PANTHER" id="PTHR14517">
    <property type="entry name" value="RIB43A-RELATED"/>
    <property type="match status" value="1"/>
</dbReference>
<dbReference type="OrthoDB" id="429119at2759"/>
<dbReference type="PANTHER" id="PTHR14517:SF6">
    <property type="entry name" value="RE41410P"/>
    <property type="match status" value="1"/>
</dbReference>
<evidence type="ECO:0000256" key="6">
    <source>
        <dbReference type="ARBA" id="ARBA00023069"/>
    </source>
</evidence>
<keyword evidence="6" id="KW-0969">Cilium</keyword>
<sequence length="379" mass="45203">MYKLDTPLDRKEAAAIERRRNREQQRQGRIFNAKVRQIGIDVQGLEQQVDQKKQHEQREREREEAFAQDAVRYDKIATLMETRQQADKRALNMYENEFRSLHQQPEARREWDLYDPDALKKDKPARVHDDDPRCTISSLQKFDGEDLNAKARRRLQEEQLREWSLQQQREKDAAKWGQKEADRLYDLKRRELDQRACELAQAEEACRRAINMATADYNNALAREAEERARLRRQQEQDDNATEVSNAIFSDMLTENPAVAQSAFGSHRVVPDRWKGMTPEQQEEVRRIQALQAEEQRRKREAEKREKDEWDRQRALQARTGVLIEREVERVNRDLQRKQAEENLRLAREQKAHKEFLEKELYTNPPTAAYFMQFNTSSR</sequence>
<accession>A0A1I8G518</accession>
<proteinExistence type="inferred from homology"/>
<evidence type="ECO:0000256" key="4">
    <source>
        <dbReference type="ARBA" id="ARBA00022846"/>
    </source>
</evidence>
<dbReference type="WBParaSite" id="maker-uti_cns_0000806-snap-gene-1.13-mRNA-1">
    <property type="protein sequence ID" value="maker-uti_cns_0000806-snap-gene-1.13-mRNA-1"/>
    <property type="gene ID" value="maker-uti_cns_0000806-snap-gene-1.13"/>
</dbReference>
<keyword evidence="8" id="KW-0966">Cell projection</keyword>
<name>A0A1I8G518_9PLAT</name>
<dbReference type="Pfam" id="PF05914">
    <property type="entry name" value="RIB43A"/>
    <property type="match status" value="1"/>
</dbReference>
<evidence type="ECO:0000256" key="7">
    <source>
        <dbReference type="ARBA" id="ARBA00023212"/>
    </source>
</evidence>
<evidence type="ECO:0000256" key="3">
    <source>
        <dbReference type="ARBA" id="ARBA00022490"/>
    </source>
</evidence>
<keyword evidence="4" id="KW-0282">Flagellum</keyword>
<dbReference type="Proteomes" id="UP000095280">
    <property type="component" value="Unplaced"/>
</dbReference>
<evidence type="ECO:0000256" key="5">
    <source>
        <dbReference type="ARBA" id="ARBA00023054"/>
    </source>
</evidence>
<comment type="subunit">
    <text evidence="9">Microtubule inner protein component of sperm flagellar doublet microtubules.</text>
</comment>
<comment type="subcellular location">
    <subcellularLocation>
        <location evidence="1">Cytoplasm</location>
        <location evidence="1">Cytoskeleton</location>
        <location evidence="1">Flagellum axoneme</location>
    </subcellularLocation>
</comment>
<keyword evidence="5" id="KW-0175">Coiled coil</keyword>
<evidence type="ECO:0000256" key="1">
    <source>
        <dbReference type="ARBA" id="ARBA00004611"/>
    </source>
</evidence>
<evidence type="ECO:0000313" key="11">
    <source>
        <dbReference type="WBParaSite" id="maker-uti_cns_0000806-snap-gene-1.13-mRNA-1"/>
    </source>
</evidence>
<protein>
    <submittedName>
        <fullName evidence="11">RIB43A-like with coiled-coils protein 2</fullName>
    </submittedName>
</protein>
<comment type="similarity">
    <text evidence="2">Belongs to the RIB43A family.</text>
</comment>
<evidence type="ECO:0000256" key="9">
    <source>
        <dbReference type="ARBA" id="ARBA00046435"/>
    </source>
</evidence>
<reference evidence="11" key="1">
    <citation type="submission" date="2016-11" db="UniProtKB">
        <authorList>
            <consortium name="WormBaseParasite"/>
        </authorList>
    </citation>
    <scope>IDENTIFICATION</scope>
</reference>
<evidence type="ECO:0000256" key="2">
    <source>
        <dbReference type="ARBA" id="ARBA00006875"/>
    </source>
</evidence>
<evidence type="ECO:0000313" key="10">
    <source>
        <dbReference type="Proteomes" id="UP000095280"/>
    </source>
</evidence>